<reference evidence="1 2" key="1">
    <citation type="submission" date="2015-05" db="EMBL/GenBank/DDBJ databases">
        <title>Complete genome of Marinobacter psychrophilus strain 20041T isolated from sea-ice of the Canadian Basin.</title>
        <authorList>
            <person name="Song L."/>
            <person name="Ren L."/>
            <person name="Yu Y."/>
            <person name="Wang X."/>
        </authorList>
    </citation>
    <scope>NUCLEOTIDE SEQUENCE [LARGE SCALE GENOMIC DNA]</scope>
    <source>
        <strain evidence="1 2">20041</strain>
    </source>
</reference>
<dbReference type="Proteomes" id="UP000036406">
    <property type="component" value="Chromosome"/>
</dbReference>
<evidence type="ECO:0000313" key="2">
    <source>
        <dbReference type="Proteomes" id="UP000036406"/>
    </source>
</evidence>
<dbReference type="PATRIC" id="fig|330734.3.peg.496"/>
<accession>A0A0H4I8K1</accession>
<evidence type="ECO:0000313" key="1">
    <source>
        <dbReference type="EMBL" id="AKO51377.1"/>
    </source>
</evidence>
<dbReference type="STRING" id="330734.ABA45_02225"/>
<sequence>MLNRLDSRLRLAYWQDDFTVLNVRQVYVKPLNTSVTELLLYCRGRHTLGYLTQSREPFDGIPKPGDKVSATLRITRPDRWRLFVQLIQKV</sequence>
<protein>
    <submittedName>
        <fullName evidence="1">Uncharacterized protein</fullName>
    </submittedName>
</protein>
<dbReference type="AlphaFoldDB" id="A0A0H4I8K1"/>
<dbReference type="KEGG" id="mpq:ABA45_02225"/>
<organism evidence="1 2">
    <name type="scientific">Marinobacter psychrophilus</name>
    <dbReference type="NCBI Taxonomy" id="330734"/>
    <lineage>
        <taxon>Bacteria</taxon>
        <taxon>Pseudomonadati</taxon>
        <taxon>Pseudomonadota</taxon>
        <taxon>Gammaproteobacteria</taxon>
        <taxon>Pseudomonadales</taxon>
        <taxon>Marinobacteraceae</taxon>
        <taxon>Marinobacter</taxon>
    </lineage>
</organism>
<proteinExistence type="predicted"/>
<gene>
    <name evidence="1" type="ORF">ABA45_02225</name>
</gene>
<name>A0A0H4I8K1_9GAMM</name>
<keyword evidence="2" id="KW-1185">Reference proteome</keyword>
<dbReference type="EMBL" id="CP011494">
    <property type="protein sequence ID" value="AKO51377.1"/>
    <property type="molecule type" value="Genomic_DNA"/>
</dbReference>